<name>A0AC61L3K6_9EURY</name>
<dbReference type="Proteomes" id="UP000248329">
    <property type="component" value="Unassembled WGS sequence"/>
</dbReference>
<evidence type="ECO:0000313" key="2">
    <source>
        <dbReference type="Proteomes" id="UP000248329"/>
    </source>
</evidence>
<sequence length="203" mass="23191">MAVAKRITLGSGEPKRLFVGGLHGDEWMHTSALLESLDAPITGTLVIIPKLTDRAYVSTLDARYYEGYGRDLVAAIMEIKPAIYLELHSYRDFYGLTDFRRIDKKGVPAYVELEDRVLIGSISPILRRRCFSVRDFCVSFEIPAEGGESRKLAKELLNFTKDCVSAALFVDFMLSRYPEQGRRAIENYKRFYGIERENKFLSE</sequence>
<evidence type="ECO:0000313" key="1">
    <source>
        <dbReference type="EMBL" id="PXF60799.1"/>
    </source>
</evidence>
<reference evidence="1" key="1">
    <citation type="submission" date="2018-01" db="EMBL/GenBank/DDBJ databases">
        <authorList>
            <person name="Krukenberg V."/>
        </authorList>
    </citation>
    <scope>NUCLEOTIDE SEQUENCE</scope>
    <source>
        <strain evidence="1">E20ANME2</strain>
    </source>
</reference>
<comment type="caution">
    <text evidence="1">The sequence shown here is derived from an EMBL/GenBank/DDBJ whole genome shotgun (WGS) entry which is preliminary data.</text>
</comment>
<dbReference type="EMBL" id="PQXF01000011">
    <property type="protein sequence ID" value="PXF60799.1"/>
    <property type="molecule type" value="Genomic_DNA"/>
</dbReference>
<organism evidence="1 2">
    <name type="scientific">Candidatus Methanogaster sp</name>
    <dbReference type="NCBI Taxonomy" id="3386292"/>
    <lineage>
        <taxon>Archaea</taxon>
        <taxon>Methanobacteriati</taxon>
        <taxon>Methanobacteriota</taxon>
        <taxon>Stenosarchaea group</taxon>
        <taxon>Methanomicrobia</taxon>
        <taxon>Methanosarcinales</taxon>
        <taxon>ANME-2 cluster</taxon>
        <taxon>Candidatus Methanogasteraceae</taxon>
        <taxon>Candidatus Methanogaster</taxon>
    </lineage>
</organism>
<gene>
    <name evidence="1" type="ORF">C4B59_07365</name>
</gene>
<protein>
    <submittedName>
        <fullName evidence="1">DUF2119 domain-containing protein</fullName>
    </submittedName>
</protein>
<accession>A0AC61L3K6</accession>
<proteinExistence type="predicted"/>